<dbReference type="GO" id="GO:0032259">
    <property type="term" value="P:methylation"/>
    <property type="evidence" value="ECO:0007669"/>
    <property type="project" value="UniProtKB-KW"/>
</dbReference>
<keyword evidence="2" id="KW-0808">Transferase</keyword>
<dbReference type="GO" id="GO:0008168">
    <property type="term" value="F:methyltransferase activity"/>
    <property type="evidence" value="ECO:0007669"/>
    <property type="project" value="UniProtKB-KW"/>
</dbReference>
<dbReference type="InterPro" id="IPR006342">
    <property type="entry name" value="FkbM_mtfrase"/>
</dbReference>
<proteinExistence type="predicted"/>
<protein>
    <submittedName>
        <fullName evidence="2">FkbM family methyltransferase</fullName>
    </submittedName>
</protein>
<dbReference type="PANTHER" id="PTHR34203">
    <property type="entry name" value="METHYLTRANSFERASE, FKBM FAMILY PROTEIN"/>
    <property type="match status" value="1"/>
</dbReference>
<comment type="caution">
    <text evidence="2">The sequence shown here is derived from an EMBL/GenBank/DDBJ whole genome shotgun (WGS) entry which is preliminary data.</text>
</comment>
<feature type="domain" description="Methyltransferase FkbM" evidence="1">
    <location>
        <begin position="50"/>
        <end position="185"/>
    </location>
</feature>
<keyword evidence="2" id="KW-0489">Methyltransferase</keyword>
<dbReference type="AlphaFoldDB" id="A0A4U3L7A0"/>
<organism evidence="2 3">
    <name type="scientific">Ilyomonas limi</name>
    <dbReference type="NCBI Taxonomy" id="2575867"/>
    <lineage>
        <taxon>Bacteria</taxon>
        <taxon>Pseudomonadati</taxon>
        <taxon>Bacteroidota</taxon>
        <taxon>Chitinophagia</taxon>
        <taxon>Chitinophagales</taxon>
        <taxon>Chitinophagaceae</taxon>
        <taxon>Ilyomonas</taxon>
    </lineage>
</organism>
<accession>A0A4U3L7A0</accession>
<dbReference type="NCBIfam" id="TIGR01444">
    <property type="entry name" value="fkbM_fam"/>
    <property type="match status" value="1"/>
</dbReference>
<dbReference type="RefSeq" id="WP_137260874.1">
    <property type="nucleotide sequence ID" value="NZ_SZQL01000003.1"/>
</dbReference>
<dbReference type="InterPro" id="IPR052514">
    <property type="entry name" value="SAM-dependent_MTase"/>
</dbReference>
<keyword evidence="3" id="KW-1185">Reference proteome</keyword>
<name>A0A4U3L7A0_9BACT</name>
<dbReference type="InterPro" id="IPR029063">
    <property type="entry name" value="SAM-dependent_MTases_sf"/>
</dbReference>
<dbReference type="SUPFAM" id="SSF53335">
    <property type="entry name" value="S-adenosyl-L-methionine-dependent methyltransferases"/>
    <property type="match status" value="1"/>
</dbReference>
<dbReference type="OrthoDB" id="9812600at2"/>
<evidence type="ECO:0000313" key="3">
    <source>
        <dbReference type="Proteomes" id="UP000305848"/>
    </source>
</evidence>
<dbReference type="Gene3D" id="3.40.50.150">
    <property type="entry name" value="Vaccinia Virus protein VP39"/>
    <property type="match status" value="1"/>
</dbReference>
<dbReference type="Pfam" id="PF05050">
    <property type="entry name" value="Methyltransf_21"/>
    <property type="match status" value="1"/>
</dbReference>
<dbReference type="Proteomes" id="UP000305848">
    <property type="component" value="Unassembled WGS sequence"/>
</dbReference>
<gene>
    <name evidence="2" type="ORF">FC093_06175</name>
</gene>
<dbReference type="EMBL" id="SZQL01000003">
    <property type="protein sequence ID" value="TKK70329.1"/>
    <property type="molecule type" value="Genomic_DNA"/>
</dbReference>
<evidence type="ECO:0000259" key="1">
    <source>
        <dbReference type="Pfam" id="PF05050"/>
    </source>
</evidence>
<sequence>MIKEYISKVIGNKNTKAIITLKNRLFPRNEPQYKIQFYSQFFSKNNLVFDVGANMGNRVKLFLQIGAKVVAVEPQKSCIRQLQDEFGKRIIIVKKGCGAKEEVKDFYISETDVLSSFSEDFIKKTKDGRFSCHKWEQKDSIELTTLDILISQYGMPEFIKIDVEGYEPEVLKGLTKKVPYISFEYIVPELKENLIKCIELINDMNPNAFYNYSMGESFVLSGEWVNKENFLQIISATDFDSKTDFGDVYVRNLENF</sequence>
<reference evidence="2 3" key="1">
    <citation type="submission" date="2019-05" db="EMBL/GenBank/DDBJ databases">
        <title>Panacibacter sp. strain 17mud1-8 Genome sequencing and assembly.</title>
        <authorList>
            <person name="Chhetri G."/>
        </authorList>
    </citation>
    <scope>NUCLEOTIDE SEQUENCE [LARGE SCALE GENOMIC DNA]</scope>
    <source>
        <strain evidence="2 3">17mud1-8</strain>
    </source>
</reference>
<dbReference type="PANTHER" id="PTHR34203:SF15">
    <property type="entry name" value="SLL1173 PROTEIN"/>
    <property type="match status" value="1"/>
</dbReference>
<evidence type="ECO:0000313" key="2">
    <source>
        <dbReference type="EMBL" id="TKK70329.1"/>
    </source>
</evidence>